<gene>
    <name evidence="1" type="ORF">SAMN02745132_04942</name>
</gene>
<evidence type="ECO:0000313" key="1">
    <source>
        <dbReference type="EMBL" id="SKA76814.1"/>
    </source>
</evidence>
<dbReference type="RefSeq" id="WP_078754865.1">
    <property type="nucleotide sequence ID" value="NZ_FUXU01000228.1"/>
</dbReference>
<protein>
    <submittedName>
        <fullName evidence="1">Uncharacterized protein</fullName>
    </submittedName>
</protein>
<evidence type="ECO:0000313" key="2">
    <source>
        <dbReference type="Proteomes" id="UP000190162"/>
    </source>
</evidence>
<accession>A0A1T4WHM0</accession>
<dbReference type="EMBL" id="FUXU01000228">
    <property type="protein sequence ID" value="SKA76814.1"/>
    <property type="molecule type" value="Genomic_DNA"/>
</dbReference>
<keyword evidence="2" id="KW-1185">Reference proteome</keyword>
<proteinExistence type="predicted"/>
<name>A0A1T4WHM0_9GAMM</name>
<reference evidence="2" key="1">
    <citation type="submission" date="2017-02" db="EMBL/GenBank/DDBJ databases">
        <authorList>
            <person name="Varghese N."/>
            <person name="Submissions S."/>
        </authorList>
    </citation>
    <scope>NUCLEOTIDE SEQUENCE [LARGE SCALE GENOMIC DNA]</scope>
    <source>
        <strain evidence="2">DSM 22720</strain>
    </source>
</reference>
<dbReference type="AlphaFoldDB" id="A0A1T4WHM0"/>
<dbReference type="Proteomes" id="UP000190162">
    <property type="component" value="Unassembled WGS sequence"/>
</dbReference>
<organism evidence="1 2">
    <name type="scientific">Enterovibrio nigricans DSM 22720</name>
    <dbReference type="NCBI Taxonomy" id="1121868"/>
    <lineage>
        <taxon>Bacteria</taxon>
        <taxon>Pseudomonadati</taxon>
        <taxon>Pseudomonadota</taxon>
        <taxon>Gammaproteobacteria</taxon>
        <taxon>Vibrionales</taxon>
        <taxon>Vibrionaceae</taxon>
        <taxon>Enterovibrio</taxon>
    </lineage>
</organism>
<sequence>MQSYTFRGIHRNIPYHIHTQYRKELEGFSAGYSFAGPVDKNGLMPDIIRELVDSKGDLKIFDNKDVAERAAQRAAYKLIDDVYNN</sequence>